<reference evidence="2 3" key="1">
    <citation type="submission" date="2018-11" db="EMBL/GenBank/DDBJ databases">
        <title>Genome sequence and assembly of Colletotrichum spinosum.</title>
        <authorList>
            <person name="Gan P."/>
            <person name="Shirasu K."/>
        </authorList>
    </citation>
    <scope>NUCLEOTIDE SEQUENCE [LARGE SCALE GENOMIC DNA]</scope>
    <source>
        <strain evidence="2 3">CBS 515.97</strain>
    </source>
</reference>
<dbReference type="AlphaFoldDB" id="A0A4R8PPH1"/>
<evidence type="ECO:0000313" key="2">
    <source>
        <dbReference type="EMBL" id="TDZ27457.1"/>
    </source>
</evidence>
<comment type="caution">
    <text evidence="2">The sequence shown here is derived from an EMBL/GenBank/DDBJ whole genome shotgun (WGS) entry which is preliminary data.</text>
</comment>
<evidence type="ECO:0000256" key="1">
    <source>
        <dbReference type="SAM" id="MobiDB-lite"/>
    </source>
</evidence>
<accession>A0A4R8PPH1</accession>
<evidence type="ECO:0000313" key="3">
    <source>
        <dbReference type="Proteomes" id="UP000295083"/>
    </source>
</evidence>
<keyword evidence="3" id="KW-1185">Reference proteome</keyword>
<gene>
    <name evidence="2" type="ORF">C8035_v010482</name>
</gene>
<feature type="region of interest" description="Disordered" evidence="1">
    <location>
        <begin position="290"/>
        <end position="313"/>
    </location>
</feature>
<sequence>MASLFGASWAQYYPQIVRLLGDQDGGFTRRDGFLGICVESGLEACVLGKLDETRPCQKLEHPRSISLLSSACRPQGFSIVVPGVIQQRVVQRLLDLGADPSQTYTNFANEVSTPWKDMLRTIVELRIVNIKGARILAETLEALIERGAEPSARIKVETWYADPANRGIADPEDEWHAVDVVRYAFNRPQERRRRSGLDAGAPSGDFIPSDDVRLSWDLGQFAPEKQIVWGRDYGAMYPKDMKPPELTSADRQVLQSLCRRLLGLLEEKAAELKEHKGGVSEGGFDAHIEGKLKTKVKPERLTSPSPEPKTPLAVRLGLYKEKIGKRIRGSTS</sequence>
<organism evidence="2 3">
    <name type="scientific">Colletotrichum spinosum</name>
    <dbReference type="NCBI Taxonomy" id="1347390"/>
    <lineage>
        <taxon>Eukaryota</taxon>
        <taxon>Fungi</taxon>
        <taxon>Dikarya</taxon>
        <taxon>Ascomycota</taxon>
        <taxon>Pezizomycotina</taxon>
        <taxon>Sordariomycetes</taxon>
        <taxon>Hypocreomycetidae</taxon>
        <taxon>Glomerellales</taxon>
        <taxon>Glomerellaceae</taxon>
        <taxon>Colletotrichum</taxon>
        <taxon>Colletotrichum orbiculare species complex</taxon>
    </lineage>
</organism>
<proteinExistence type="predicted"/>
<name>A0A4R8PPH1_9PEZI</name>
<protein>
    <submittedName>
        <fullName evidence="2">Uncharacterized protein</fullName>
    </submittedName>
</protein>
<dbReference type="EMBL" id="QAPG01003791">
    <property type="protein sequence ID" value="TDZ27457.1"/>
    <property type="molecule type" value="Genomic_DNA"/>
</dbReference>
<dbReference type="Proteomes" id="UP000295083">
    <property type="component" value="Unassembled WGS sequence"/>
</dbReference>
<feature type="compositionally biased region" description="Basic and acidic residues" evidence="1">
    <location>
        <begin position="290"/>
        <end position="300"/>
    </location>
</feature>